<protein>
    <submittedName>
        <fullName evidence="1">Uncharacterized protein</fullName>
    </submittedName>
</protein>
<gene>
    <name evidence="1" type="ORF">CPB84DRAFT_1849152</name>
</gene>
<name>A0A9P5TLN3_GYMJU</name>
<organism evidence="1 2">
    <name type="scientific">Gymnopilus junonius</name>
    <name type="common">Spectacular rustgill mushroom</name>
    <name type="synonym">Gymnopilus spectabilis subsp. junonius</name>
    <dbReference type="NCBI Taxonomy" id="109634"/>
    <lineage>
        <taxon>Eukaryota</taxon>
        <taxon>Fungi</taxon>
        <taxon>Dikarya</taxon>
        <taxon>Basidiomycota</taxon>
        <taxon>Agaricomycotina</taxon>
        <taxon>Agaricomycetes</taxon>
        <taxon>Agaricomycetidae</taxon>
        <taxon>Agaricales</taxon>
        <taxon>Agaricineae</taxon>
        <taxon>Hymenogastraceae</taxon>
        <taxon>Gymnopilus</taxon>
    </lineage>
</organism>
<keyword evidence="2" id="KW-1185">Reference proteome</keyword>
<dbReference type="OrthoDB" id="3050050at2759"/>
<evidence type="ECO:0000313" key="1">
    <source>
        <dbReference type="EMBL" id="KAF8890258.1"/>
    </source>
</evidence>
<dbReference type="AlphaFoldDB" id="A0A9P5TLN3"/>
<dbReference type="Proteomes" id="UP000724874">
    <property type="component" value="Unassembled WGS sequence"/>
</dbReference>
<comment type="caution">
    <text evidence="1">The sequence shown here is derived from an EMBL/GenBank/DDBJ whole genome shotgun (WGS) entry which is preliminary data.</text>
</comment>
<proteinExistence type="predicted"/>
<sequence>MGRGRKPKNELPKFIKLSDDGKRVQCMLCNMGQRHRNMWILKDSLPSHLKSDLHVTSLSAEQEKDTIHKAVEHSMEEEHESEENKFVVLPLMFVPSAPVAHPVQKRSLEEQEMWDNYAGSTEIFDPGIDHLATSMDERERLEQEAINLDIWDCSNLVSAEDPNDMQLLFDELEQDDIMMELLQNAHMCYSNAHL</sequence>
<evidence type="ECO:0000313" key="2">
    <source>
        <dbReference type="Proteomes" id="UP000724874"/>
    </source>
</evidence>
<reference evidence="1" key="1">
    <citation type="submission" date="2020-11" db="EMBL/GenBank/DDBJ databases">
        <authorList>
            <consortium name="DOE Joint Genome Institute"/>
            <person name="Ahrendt S."/>
            <person name="Riley R."/>
            <person name="Andreopoulos W."/>
            <person name="LaButti K."/>
            <person name="Pangilinan J."/>
            <person name="Ruiz-duenas F.J."/>
            <person name="Barrasa J.M."/>
            <person name="Sanchez-Garcia M."/>
            <person name="Camarero S."/>
            <person name="Miyauchi S."/>
            <person name="Serrano A."/>
            <person name="Linde D."/>
            <person name="Babiker R."/>
            <person name="Drula E."/>
            <person name="Ayuso-Fernandez I."/>
            <person name="Pacheco R."/>
            <person name="Padilla G."/>
            <person name="Ferreira P."/>
            <person name="Barriuso J."/>
            <person name="Kellner H."/>
            <person name="Castanera R."/>
            <person name="Alfaro M."/>
            <person name="Ramirez L."/>
            <person name="Pisabarro A.G."/>
            <person name="Kuo A."/>
            <person name="Tritt A."/>
            <person name="Lipzen A."/>
            <person name="He G."/>
            <person name="Yan M."/>
            <person name="Ng V."/>
            <person name="Cullen D."/>
            <person name="Martin F."/>
            <person name="Rosso M.-N."/>
            <person name="Henrissat B."/>
            <person name="Hibbett D."/>
            <person name="Martinez A.T."/>
            <person name="Grigoriev I.V."/>
        </authorList>
    </citation>
    <scope>NUCLEOTIDE SEQUENCE</scope>
    <source>
        <strain evidence="1">AH 44721</strain>
    </source>
</reference>
<dbReference type="EMBL" id="JADNYJ010000076">
    <property type="protein sequence ID" value="KAF8890258.1"/>
    <property type="molecule type" value="Genomic_DNA"/>
</dbReference>
<accession>A0A9P5TLN3</accession>